<keyword evidence="2" id="KW-1185">Reference proteome</keyword>
<dbReference type="AlphaFoldDB" id="A0A085WWU7"/>
<comment type="caution">
    <text evidence="1">The sequence shown here is derived from an EMBL/GenBank/DDBJ whole genome shotgun (WGS) entry which is preliminary data.</text>
</comment>
<accession>A0A085WWU7</accession>
<protein>
    <submittedName>
        <fullName evidence="1">Uncharacterized protein</fullName>
    </submittedName>
</protein>
<proteinExistence type="predicted"/>
<evidence type="ECO:0000313" key="2">
    <source>
        <dbReference type="Proteomes" id="UP000028725"/>
    </source>
</evidence>
<name>A0A085WWU7_9BACT</name>
<dbReference type="EMBL" id="JMCB01000001">
    <property type="protein sequence ID" value="KFE72160.1"/>
    <property type="molecule type" value="Genomic_DNA"/>
</dbReference>
<sequence length="87" mass="9953">MVLAPTRERCDPRFPHALDADPVPLQCCAIITVRKEISNRQQFFELMRIWGKTACHRVFHGQGSSRAGRVEHREIDSARVERLIIGA</sequence>
<dbReference type="Proteomes" id="UP000028725">
    <property type="component" value="Unassembled WGS sequence"/>
</dbReference>
<gene>
    <name evidence="1" type="ORF">DB31_0421</name>
</gene>
<dbReference type="STRING" id="394096.DB31_0421"/>
<organism evidence="1 2">
    <name type="scientific">Hyalangium minutum</name>
    <dbReference type="NCBI Taxonomy" id="394096"/>
    <lineage>
        <taxon>Bacteria</taxon>
        <taxon>Pseudomonadati</taxon>
        <taxon>Myxococcota</taxon>
        <taxon>Myxococcia</taxon>
        <taxon>Myxococcales</taxon>
        <taxon>Cystobacterineae</taxon>
        <taxon>Archangiaceae</taxon>
        <taxon>Hyalangium</taxon>
    </lineage>
</organism>
<evidence type="ECO:0000313" key="1">
    <source>
        <dbReference type="EMBL" id="KFE72160.1"/>
    </source>
</evidence>
<reference evidence="1 2" key="1">
    <citation type="submission" date="2014-04" db="EMBL/GenBank/DDBJ databases">
        <title>Genome assembly of Hyalangium minutum DSM 14724.</title>
        <authorList>
            <person name="Sharma G."/>
            <person name="Subramanian S."/>
        </authorList>
    </citation>
    <scope>NUCLEOTIDE SEQUENCE [LARGE SCALE GENOMIC DNA]</scope>
    <source>
        <strain evidence="1 2">DSM 14724</strain>
    </source>
</reference>